<comment type="similarity">
    <text evidence="1 9">Belongs to the peptidase A8 family.</text>
</comment>
<evidence type="ECO:0000256" key="6">
    <source>
        <dbReference type="ARBA" id="ARBA00022801"/>
    </source>
</evidence>
<dbReference type="PANTHER" id="PTHR33695:SF1">
    <property type="entry name" value="LIPOPROTEIN SIGNAL PEPTIDASE"/>
    <property type="match status" value="1"/>
</dbReference>
<evidence type="ECO:0000256" key="2">
    <source>
        <dbReference type="ARBA" id="ARBA00022475"/>
    </source>
</evidence>
<proteinExistence type="inferred from homology"/>
<dbReference type="OrthoDB" id="397153at2"/>
<dbReference type="Pfam" id="PF01252">
    <property type="entry name" value="Peptidase_A8"/>
    <property type="match status" value="1"/>
</dbReference>
<evidence type="ECO:0000256" key="3">
    <source>
        <dbReference type="ARBA" id="ARBA00022670"/>
    </source>
</evidence>
<keyword evidence="3" id="KW-0645">Protease</keyword>
<evidence type="ECO:0000256" key="7">
    <source>
        <dbReference type="ARBA" id="ARBA00022989"/>
    </source>
</evidence>
<name>A0A4R0XM46_9MOLU</name>
<evidence type="ECO:0000256" key="4">
    <source>
        <dbReference type="ARBA" id="ARBA00022692"/>
    </source>
</evidence>
<dbReference type="Proteomes" id="UP000294192">
    <property type="component" value="Unassembled WGS sequence"/>
</dbReference>
<dbReference type="InterPro" id="IPR001872">
    <property type="entry name" value="Peptidase_A8"/>
</dbReference>
<keyword evidence="8 10" id="KW-0472">Membrane</keyword>
<dbReference type="EMBL" id="PSZO01000003">
    <property type="protein sequence ID" value="TCG11766.1"/>
    <property type="molecule type" value="Genomic_DNA"/>
</dbReference>
<evidence type="ECO:0000256" key="10">
    <source>
        <dbReference type="SAM" id="Phobius"/>
    </source>
</evidence>
<dbReference type="AlphaFoldDB" id="A0A4R0XM46"/>
<accession>A0A4R0XM46</accession>
<dbReference type="PROSITE" id="PS00855">
    <property type="entry name" value="SPASE_II"/>
    <property type="match status" value="1"/>
</dbReference>
<protein>
    <submittedName>
        <fullName evidence="11">Uncharacterized protein</fullName>
    </submittedName>
</protein>
<comment type="caution">
    <text evidence="11">The sequence shown here is derived from an EMBL/GenBank/DDBJ whole genome shotgun (WGS) entry which is preliminary data.</text>
</comment>
<evidence type="ECO:0000313" key="11">
    <source>
        <dbReference type="EMBL" id="TCG11766.1"/>
    </source>
</evidence>
<keyword evidence="7 10" id="KW-1133">Transmembrane helix</keyword>
<keyword evidence="2" id="KW-1003">Cell membrane</keyword>
<reference evidence="11 12" key="1">
    <citation type="submission" date="2018-02" db="EMBL/GenBank/DDBJ databases">
        <title>Mycoplasma marinum and Mycoplasma todarodis sp. nov., moderately halophilic and psychrotolerant mycoplasmas isolated from cephalopods.</title>
        <authorList>
            <person name="Viver T."/>
        </authorList>
    </citation>
    <scope>NUCLEOTIDE SEQUENCE [LARGE SCALE GENOMIC DNA]</scope>
    <source>
        <strain evidence="11 12">PE</strain>
    </source>
</reference>
<evidence type="ECO:0000256" key="5">
    <source>
        <dbReference type="ARBA" id="ARBA00022750"/>
    </source>
</evidence>
<dbReference type="RefSeq" id="WP_131598578.1">
    <property type="nucleotide sequence ID" value="NZ_CBDBYK010000001.1"/>
</dbReference>
<feature type="transmembrane region" description="Helical" evidence="10">
    <location>
        <begin position="161"/>
        <end position="179"/>
    </location>
</feature>
<dbReference type="GO" id="GO:0016020">
    <property type="term" value="C:membrane"/>
    <property type="evidence" value="ECO:0007669"/>
    <property type="project" value="InterPro"/>
</dbReference>
<keyword evidence="12" id="KW-1185">Reference proteome</keyword>
<evidence type="ECO:0000256" key="1">
    <source>
        <dbReference type="ARBA" id="ARBA00006139"/>
    </source>
</evidence>
<dbReference type="GO" id="GO:0004190">
    <property type="term" value="F:aspartic-type endopeptidase activity"/>
    <property type="evidence" value="ECO:0007669"/>
    <property type="project" value="UniProtKB-KW"/>
</dbReference>
<gene>
    <name evidence="11" type="ORF">C4B24_01280</name>
</gene>
<feature type="transmembrane region" description="Helical" evidence="10">
    <location>
        <begin position="81"/>
        <end position="103"/>
    </location>
</feature>
<dbReference type="UniPathway" id="UPA00665"/>
<dbReference type="PANTHER" id="PTHR33695">
    <property type="entry name" value="LIPOPROTEIN SIGNAL PEPTIDASE"/>
    <property type="match status" value="1"/>
</dbReference>
<evidence type="ECO:0000256" key="9">
    <source>
        <dbReference type="RuleBase" id="RU004181"/>
    </source>
</evidence>
<dbReference type="GO" id="GO:0006508">
    <property type="term" value="P:proteolysis"/>
    <property type="evidence" value="ECO:0007669"/>
    <property type="project" value="UniProtKB-KW"/>
</dbReference>
<feature type="transmembrane region" description="Helical" evidence="10">
    <location>
        <begin position="108"/>
        <end position="125"/>
    </location>
</feature>
<sequence>MKKILKRVDKKIFTKNFIILCFVMGVFLAIDQFTKLALFAKISPDKICHNIQNRYVVDKGLIGTRLVTNTGMFSSLGANVVPYWGVQTLTSIVFIFLVFGALISKKTLTAVGFSLMAAGAFGNILDRFMLTYELDGKIYHYVRDWIYHPKMDRGTYNLADVEVVLGSILTATSIIINLFKEEKKENSKINKNKKIK</sequence>
<feature type="transmembrane region" description="Helical" evidence="10">
    <location>
        <begin position="12"/>
        <end position="30"/>
    </location>
</feature>
<dbReference type="PRINTS" id="PR00781">
    <property type="entry name" value="LIPOSIGPTASE"/>
</dbReference>
<keyword evidence="5" id="KW-0064">Aspartyl protease</keyword>
<evidence type="ECO:0000256" key="8">
    <source>
        <dbReference type="ARBA" id="ARBA00023136"/>
    </source>
</evidence>
<keyword evidence="4 10" id="KW-0812">Transmembrane</keyword>
<evidence type="ECO:0000313" key="12">
    <source>
        <dbReference type="Proteomes" id="UP000294192"/>
    </source>
</evidence>
<keyword evidence="6" id="KW-0378">Hydrolase</keyword>
<organism evidence="11 12">
    <name type="scientific">Mycoplasma marinum</name>
    <dbReference type="NCBI Taxonomy" id="1937190"/>
    <lineage>
        <taxon>Bacteria</taxon>
        <taxon>Bacillati</taxon>
        <taxon>Mycoplasmatota</taxon>
        <taxon>Mollicutes</taxon>
        <taxon>Mycoplasmataceae</taxon>
        <taxon>Mycoplasma</taxon>
    </lineage>
</organism>